<evidence type="ECO:0000313" key="1">
    <source>
        <dbReference type="EMBL" id="CAG6695104.1"/>
    </source>
</evidence>
<protein>
    <submittedName>
        <fullName evidence="1">Uncharacterized protein</fullName>
    </submittedName>
</protein>
<dbReference type="EMBL" id="HBUF01321748">
    <property type="protein sequence ID" value="CAG6695104.1"/>
    <property type="molecule type" value="Transcribed_RNA"/>
</dbReference>
<name>A0A8D8XHG4_9HEMI</name>
<dbReference type="AlphaFoldDB" id="A0A8D8XHG4"/>
<reference evidence="1" key="1">
    <citation type="submission" date="2021-05" db="EMBL/GenBank/DDBJ databases">
        <authorList>
            <person name="Alioto T."/>
            <person name="Alioto T."/>
            <person name="Gomez Garrido J."/>
        </authorList>
    </citation>
    <scope>NUCLEOTIDE SEQUENCE</scope>
</reference>
<accession>A0A8D8XHG4</accession>
<sequence>MGDRLTNLLFALRGYFGGHKDVVRIISSFPPSAIEGRREFGIMNELKVMCVRPSFKVFSTLQCFPVAPSAALAIEIPHDEVNICVAEVVRFDKVEVFTWRFVYRSDAVGRCAYCKNFNVICLG</sequence>
<proteinExistence type="predicted"/>
<organism evidence="1">
    <name type="scientific">Cacopsylla melanoneura</name>
    <dbReference type="NCBI Taxonomy" id="428564"/>
    <lineage>
        <taxon>Eukaryota</taxon>
        <taxon>Metazoa</taxon>
        <taxon>Ecdysozoa</taxon>
        <taxon>Arthropoda</taxon>
        <taxon>Hexapoda</taxon>
        <taxon>Insecta</taxon>
        <taxon>Pterygota</taxon>
        <taxon>Neoptera</taxon>
        <taxon>Paraneoptera</taxon>
        <taxon>Hemiptera</taxon>
        <taxon>Sternorrhyncha</taxon>
        <taxon>Psylloidea</taxon>
        <taxon>Psyllidae</taxon>
        <taxon>Psyllinae</taxon>
        <taxon>Cacopsylla</taxon>
    </lineage>
</organism>